<feature type="non-terminal residue" evidence="1">
    <location>
        <position position="1"/>
    </location>
</feature>
<reference evidence="1" key="1">
    <citation type="journal article" date="2014" name="Front. Microbiol.">
        <title>High frequency of phylogenetically diverse reductive dehalogenase-homologous genes in deep subseafloor sedimentary metagenomes.</title>
        <authorList>
            <person name="Kawai M."/>
            <person name="Futagami T."/>
            <person name="Toyoda A."/>
            <person name="Takaki Y."/>
            <person name="Nishi S."/>
            <person name="Hori S."/>
            <person name="Arai W."/>
            <person name="Tsubouchi T."/>
            <person name="Morono Y."/>
            <person name="Uchiyama I."/>
            <person name="Ito T."/>
            <person name="Fujiyama A."/>
            <person name="Inagaki F."/>
            <person name="Takami H."/>
        </authorList>
    </citation>
    <scope>NUCLEOTIDE SEQUENCE</scope>
    <source>
        <strain evidence="1">Expedition CK06-06</strain>
    </source>
</reference>
<accession>X0VM68</accession>
<organism evidence="1">
    <name type="scientific">marine sediment metagenome</name>
    <dbReference type="NCBI Taxonomy" id="412755"/>
    <lineage>
        <taxon>unclassified sequences</taxon>
        <taxon>metagenomes</taxon>
        <taxon>ecological metagenomes</taxon>
    </lineage>
</organism>
<proteinExistence type="predicted"/>
<gene>
    <name evidence="1" type="ORF">S01H1_38000</name>
</gene>
<dbReference type="AlphaFoldDB" id="X0VM68"/>
<dbReference type="EMBL" id="BARS01023889">
    <property type="protein sequence ID" value="GAG01626.1"/>
    <property type="molecule type" value="Genomic_DNA"/>
</dbReference>
<protein>
    <submittedName>
        <fullName evidence="1">Uncharacterized protein</fullName>
    </submittedName>
</protein>
<evidence type="ECO:0000313" key="1">
    <source>
        <dbReference type="EMBL" id="GAG01626.1"/>
    </source>
</evidence>
<name>X0VM68_9ZZZZ</name>
<comment type="caution">
    <text evidence="1">The sequence shown here is derived from an EMBL/GenBank/DDBJ whole genome shotgun (WGS) entry which is preliminary data.</text>
</comment>
<sequence>TIAEEVLDLRPIVHIISIYVAATIHEDIAQSKVI</sequence>